<evidence type="ECO:0000313" key="1">
    <source>
        <dbReference type="EMBL" id="POZ56418.1"/>
    </source>
</evidence>
<keyword evidence="2" id="KW-1185">Reference proteome</keyword>
<dbReference type="AlphaFoldDB" id="A0A2S5D098"/>
<proteinExistence type="predicted"/>
<organism evidence="1 2">
    <name type="scientific">Lysinibacillus sphaericus</name>
    <name type="common">Bacillus sphaericus</name>
    <dbReference type="NCBI Taxonomy" id="1421"/>
    <lineage>
        <taxon>Bacteria</taxon>
        <taxon>Bacillati</taxon>
        <taxon>Bacillota</taxon>
        <taxon>Bacilli</taxon>
        <taxon>Bacillales</taxon>
        <taxon>Bacillaceae</taxon>
        <taxon>Lysinibacillus</taxon>
    </lineage>
</organism>
<comment type="caution">
    <text evidence="1">The sequence shown here is derived from an EMBL/GenBank/DDBJ whole genome shotgun (WGS) entry which is preliminary data.</text>
</comment>
<dbReference type="Proteomes" id="UP000237319">
    <property type="component" value="Unassembled WGS sequence"/>
</dbReference>
<name>A0A2S5D098_LYSSH</name>
<sequence>MSEQIKNLEEYYSSHLETENKEEFEKVISNLYSELRSLDAYNLLV</sequence>
<gene>
    <name evidence="1" type="ORF">LYSIN_01201</name>
</gene>
<protein>
    <submittedName>
        <fullName evidence="1">Uncharacterized protein</fullName>
    </submittedName>
</protein>
<reference evidence="1 2" key="1">
    <citation type="submission" date="2017-11" db="EMBL/GenBank/DDBJ databases">
        <title>Genome sequence of Lysinibacillus sphaericus, a lignin-degrading bacteria isolated from municipal solid waste soil.</title>
        <authorList>
            <person name="Persinoti G.F."/>
            <person name="Paixao D.A."/>
            <person name="Bugg T.D."/>
            <person name="Squina F.M."/>
        </authorList>
    </citation>
    <scope>NUCLEOTIDE SEQUENCE [LARGE SCALE GENOMIC DNA]</scope>
    <source>
        <strain evidence="1 2">A1</strain>
    </source>
</reference>
<evidence type="ECO:0000313" key="2">
    <source>
        <dbReference type="Proteomes" id="UP000237319"/>
    </source>
</evidence>
<dbReference type="EMBL" id="PGLV01000001">
    <property type="protein sequence ID" value="POZ56418.1"/>
    <property type="molecule type" value="Genomic_DNA"/>
</dbReference>
<accession>A0A2S5D098</accession>